<sequence length="90" mass="10322">MTRTQIYLPQSQLQRLKRKAAKHSTSVSELIRQTLRAQEEVERRQSNATEKRTKSAGESLLELADKLSKMGIKGPKDLSENMDKYLYGNI</sequence>
<dbReference type="Proteomes" id="UP000176996">
    <property type="component" value="Unassembled WGS sequence"/>
</dbReference>
<dbReference type="Pfam" id="PF01402">
    <property type="entry name" value="RHH_1"/>
    <property type="match status" value="1"/>
</dbReference>
<feature type="domain" description="Ribbon-helix-helix protein CopG" evidence="2">
    <location>
        <begin position="3"/>
        <end position="38"/>
    </location>
</feature>
<dbReference type="InterPro" id="IPR010985">
    <property type="entry name" value="Ribbon_hlx_hlx"/>
</dbReference>
<name>A0A1F6BWU0_9BACT</name>
<comment type="caution">
    <text evidence="3">The sequence shown here is derived from an EMBL/GenBank/DDBJ whole genome shotgun (WGS) entry which is preliminary data.</text>
</comment>
<feature type="compositionally biased region" description="Basic and acidic residues" evidence="1">
    <location>
        <begin position="37"/>
        <end position="55"/>
    </location>
</feature>
<evidence type="ECO:0000313" key="3">
    <source>
        <dbReference type="EMBL" id="OGG41293.1"/>
    </source>
</evidence>
<dbReference type="AlphaFoldDB" id="A0A1F6BWU0"/>
<dbReference type="GO" id="GO:0006355">
    <property type="term" value="P:regulation of DNA-templated transcription"/>
    <property type="evidence" value="ECO:0007669"/>
    <property type="project" value="InterPro"/>
</dbReference>
<evidence type="ECO:0000313" key="4">
    <source>
        <dbReference type="Proteomes" id="UP000176996"/>
    </source>
</evidence>
<proteinExistence type="predicted"/>
<gene>
    <name evidence="3" type="ORF">A3A21_04020</name>
</gene>
<evidence type="ECO:0000256" key="1">
    <source>
        <dbReference type="SAM" id="MobiDB-lite"/>
    </source>
</evidence>
<dbReference type="SUPFAM" id="SSF47598">
    <property type="entry name" value="Ribbon-helix-helix"/>
    <property type="match status" value="1"/>
</dbReference>
<dbReference type="InterPro" id="IPR002145">
    <property type="entry name" value="CopG"/>
</dbReference>
<accession>A0A1F6BWU0</accession>
<reference evidence="3 4" key="1">
    <citation type="journal article" date="2016" name="Nat. Commun.">
        <title>Thousands of microbial genomes shed light on interconnected biogeochemical processes in an aquifer system.</title>
        <authorList>
            <person name="Anantharaman K."/>
            <person name="Brown C.T."/>
            <person name="Hug L.A."/>
            <person name="Sharon I."/>
            <person name="Castelle C.J."/>
            <person name="Probst A.J."/>
            <person name="Thomas B.C."/>
            <person name="Singh A."/>
            <person name="Wilkins M.J."/>
            <person name="Karaoz U."/>
            <person name="Brodie E.L."/>
            <person name="Williams K.H."/>
            <person name="Hubbard S.S."/>
            <person name="Banfield J.F."/>
        </authorList>
    </citation>
    <scope>NUCLEOTIDE SEQUENCE [LARGE SCALE GENOMIC DNA]</scope>
</reference>
<feature type="region of interest" description="Disordered" evidence="1">
    <location>
        <begin position="36"/>
        <end position="57"/>
    </location>
</feature>
<organism evidence="3 4">
    <name type="scientific">Candidatus Jorgensenbacteria bacterium RIFCSPLOWO2_01_FULL_45_25b</name>
    <dbReference type="NCBI Taxonomy" id="1798471"/>
    <lineage>
        <taxon>Bacteria</taxon>
        <taxon>Candidatus Joergenseniibacteriota</taxon>
    </lineage>
</organism>
<dbReference type="CDD" id="cd21631">
    <property type="entry name" value="RHH_CopG_NikR-like"/>
    <property type="match status" value="1"/>
</dbReference>
<protein>
    <recommendedName>
        <fullName evidence="2">Ribbon-helix-helix protein CopG domain-containing protein</fullName>
    </recommendedName>
</protein>
<evidence type="ECO:0000259" key="2">
    <source>
        <dbReference type="Pfam" id="PF01402"/>
    </source>
</evidence>
<dbReference type="EMBL" id="MFKK01000013">
    <property type="protein sequence ID" value="OGG41293.1"/>
    <property type="molecule type" value="Genomic_DNA"/>
</dbReference>